<reference evidence="3" key="2">
    <citation type="submission" date="2010-04" db="EMBL/GenBank/DDBJ databases">
        <authorList>
            <person name="Buell R."/>
            <person name="Hamilton J."/>
            <person name="Hostetler J."/>
        </authorList>
    </citation>
    <scope>NUCLEOTIDE SEQUENCE [LARGE SCALE GENOMIC DNA]</scope>
    <source>
        <strain evidence="3">DAOM:BR144</strain>
    </source>
</reference>
<accession>K3WN41</accession>
<feature type="chain" id="PRO_5003872214" evidence="1">
    <location>
        <begin position="28"/>
        <end position="236"/>
    </location>
</feature>
<protein>
    <submittedName>
        <fullName evidence="2">Uncharacterized protein</fullName>
    </submittedName>
</protein>
<dbReference type="VEuPathDB" id="FungiDB:PYU1_G006371"/>
<proteinExistence type="predicted"/>
<evidence type="ECO:0000256" key="1">
    <source>
        <dbReference type="SAM" id="SignalP"/>
    </source>
</evidence>
<organism evidence="2 3">
    <name type="scientific">Globisporangium ultimum (strain ATCC 200006 / CBS 805.95 / DAOM BR144)</name>
    <name type="common">Pythium ultimum</name>
    <dbReference type="NCBI Taxonomy" id="431595"/>
    <lineage>
        <taxon>Eukaryota</taxon>
        <taxon>Sar</taxon>
        <taxon>Stramenopiles</taxon>
        <taxon>Oomycota</taxon>
        <taxon>Peronosporomycetes</taxon>
        <taxon>Pythiales</taxon>
        <taxon>Pythiaceae</taxon>
        <taxon>Globisporangium</taxon>
    </lineage>
</organism>
<dbReference type="Proteomes" id="UP000019132">
    <property type="component" value="Unassembled WGS sequence"/>
</dbReference>
<reference evidence="3" key="1">
    <citation type="journal article" date="2010" name="Genome Biol.">
        <title>Genome sequence of the necrotrophic plant pathogen Pythium ultimum reveals original pathogenicity mechanisms and effector repertoire.</title>
        <authorList>
            <person name="Levesque C.A."/>
            <person name="Brouwer H."/>
            <person name="Cano L."/>
            <person name="Hamilton J.P."/>
            <person name="Holt C."/>
            <person name="Huitema E."/>
            <person name="Raffaele S."/>
            <person name="Robideau G.P."/>
            <person name="Thines M."/>
            <person name="Win J."/>
            <person name="Zerillo M.M."/>
            <person name="Beakes G.W."/>
            <person name="Boore J.L."/>
            <person name="Busam D."/>
            <person name="Dumas B."/>
            <person name="Ferriera S."/>
            <person name="Fuerstenberg S.I."/>
            <person name="Gachon C.M."/>
            <person name="Gaulin E."/>
            <person name="Govers F."/>
            <person name="Grenville-Briggs L."/>
            <person name="Horner N."/>
            <person name="Hostetler J."/>
            <person name="Jiang R.H."/>
            <person name="Johnson J."/>
            <person name="Krajaejun T."/>
            <person name="Lin H."/>
            <person name="Meijer H.J."/>
            <person name="Moore B."/>
            <person name="Morris P."/>
            <person name="Phuntmart V."/>
            <person name="Puiu D."/>
            <person name="Shetty J."/>
            <person name="Stajich J.E."/>
            <person name="Tripathy S."/>
            <person name="Wawra S."/>
            <person name="van West P."/>
            <person name="Whitty B.R."/>
            <person name="Coutinho P.M."/>
            <person name="Henrissat B."/>
            <person name="Martin F."/>
            <person name="Thomas P.D."/>
            <person name="Tyler B.M."/>
            <person name="De Vries R.P."/>
            <person name="Kamoun S."/>
            <person name="Yandell M."/>
            <person name="Tisserat N."/>
            <person name="Buell C.R."/>
        </authorList>
    </citation>
    <scope>NUCLEOTIDE SEQUENCE</scope>
    <source>
        <strain evidence="3">DAOM:BR144</strain>
    </source>
</reference>
<dbReference type="AlphaFoldDB" id="K3WN41"/>
<reference evidence="2" key="3">
    <citation type="submission" date="2015-02" db="UniProtKB">
        <authorList>
            <consortium name="EnsemblProtists"/>
        </authorList>
    </citation>
    <scope>IDENTIFICATION</scope>
    <source>
        <strain evidence="2">DAOM BR144</strain>
    </source>
</reference>
<evidence type="ECO:0000313" key="3">
    <source>
        <dbReference type="Proteomes" id="UP000019132"/>
    </source>
</evidence>
<dbReference type="HOGENOM" id="CLU_099266_0_0_1"/>
<keyword evidence="1" id="KW-0732">Signal</keyword>
<keyword evidence="3" id="KW-1185">Reference proteome</keyword>
<dbReference type="EMBL" id="GL376604">
    <property type="status" value="NOT_ANNOTATED_CDS"/>
    <property type="molecule type" value="Genomic_DNA"/>
</dbReference>
<name>K3WN41_GLOUD</name>
<evidence type="ECO:0000313" key="2">
    <source>
        <dbReference type="EnsemblProtists" id="PYU1_T006383"/>
    </source>
</evidence>
<dbReference type="EnsemblProtists" id="PYU1_T006383">
    <property type="protein sequence ID" value="PYU1_T006383"/>
    <property type="gene ID" value="PYU1_G006371"/>
</dbReference>
<sequence length="236" mass="23668">MASMSHGVLSLVQALALLLLLLPGTTASSSIKVYARYADSSCSSTPQQLVFDGSSSSSSCTDSSTCASATTGATSYYLKQSCASSSSDLIATAKSLFTSSTKSVSYVIMEVYKADASASCAMLTSGIAFVADGTCVVTDNGVSSVTASVGADGSASIATFGGTTCSGTATKSNVIPRSAITANTCVNSVFKFYTSDVTTNTTSTSTATSAAAPLRNSSLTILSWLLFTAATALVTA</sequence>
<dbReference type="InParanoid" id="K3WN41"/>
<dbReference type="OMA" id="WDRACAS"/>
<dbReference type="eggNOG" id="ENOG502SV0P">
    <property type="taxonomic scope" value="Eukaryota"/>
</dbReference>
<feature type="signal peptide" evidence="1">
    <location>
        <begin position="1"/>
        <end position="27"/>
    </location>
</feature>